<dbReference type="OrthoDB" id="5597211at2759"/>
<reference evidence="1 2" key="1">
    <citation type="journal article" date="2015" name="Fungal Genet. Biol.">
        <title>Evolution of novel wood decay mechanisms in Agaricales revealed by the genome sequences of Fistulina hepatica and Cylindrobasidium torrendii.</title>
        <authorList>
            <person name="Floudas D."/>
            <person name="Held B.W."/>
            <person name="Riley R."/>
            <person name="Nagy L.G."/>
            <person name="Koehler G."/>
            <person name="Ransdell A.S."/>
            <person name="Younus H."/>
            <person name="Chow J."/>
            <person name="Chiniquy J."/>
            <person name="Lipzen A."/>
            <person name="Tritt A."/>
            <person name="Sun H."/>
            <person name="Haridas S."/>
            <person name="LaButti K."/>
            <person name="Ohm R.A."/>
            <person name="Kues U."/>
            <person name="Blanchette R.A."/>
            <person name="Grigoriev I.V."/>
            <person name="Minto R.E."/>
            <person name="Hibbett D.S."/>
        </authorList>
    </citation>
    <scope>NUCLEOTIDE SEQUENCE [LARGE SCALE GENOMIC DNA]</scope>
    <source>
        <strain evidence="1 2">FP15055 ss-10</strain>
    </source>
</reference>
<name>A0A0D7B4L5_9AGAR</name>
<organism evidence="1 2">
    <name type="scientific">Cylindrobasidium torrendii FP15055 ss-10</name>
    <dbReference type="NCBI Taxonomy" id="1314674"/>
    <lineage>
        <taxon>Eukaryota</taxon>
        <taxon>Fungi</taxon>
        <taxon>Dikarya</taxon>
        <taxon>Basidiomycota</taxon>
        <taxon>Agaricomycotina</taxon>
        <taxon>Agaricomycetes</taxon>
        <taxon>Agaricomycetidae</taxon>
        <taxon>Agaricales</taxon>
        <taxon>Marasmiineae</taxon>
        <taxon>Physalacriaceae</taxon>
        <taxon>Cylindrobasidium</taxon>
    </lineage>
</organism>
<dbReference type="Proteomes" id="UP000054007">
    <property type="component" value="Unassembled WGS sequence"/>
</dbReference>
<evidence type="ECO:0000313" key="2">
    <source>
        <dbReference type="Proteomes" id="UP000054007"/>
    </source>
</evidence>
<gene>
    <name evidence="1" type="ORF">CYLTODRAFT_445352</name>
</gene>
<keyword evidence="2" id="KW-1185">Reference proteome</keyword>
<dbReference type="AlphaFoldDB" id="A0A0D7B4L5"/>
<evidence type="ECO:0000313" key="1">
    <source>
        <dbReference type="EMBL" id="KIY65427.1"/>
    </source>
</evidence>
<sequence>MSSSSVASRVRAPLRVLCRHSSSSSAPKELPRLPTEKVHALVALYHQANTFITPENLSQRIDEAFITKRAQTNMAAHVGLKTFRDKIHAEQKMGKFWEWEKDDHYVPRAGLTTTGESWSEGGLSDREARVMEALYGVDTNDPGHARLAGLDVLNDPDTIQADKPSEAS</sequence>
<accession>A0A0D7B4L5</accession>
<protein>
    <submittedName>
        <fullName evidence="1">Uncharacterized protein</fullName>
    </submittedName>
</protein>
<proteinExistence type="predicted"/>
<dbReference type="EMBL" id="KN880590">
    <property type="protein sequence ID" value="KIY65427.1"/>
    <property type="molecule type" value="Genomic_DNA"/>
</dbReference>